<dbReference type="RefSeq" id="WP_406580432.1">
    <property type="nucleotide sequence ID" value="NZ_JBJHQH010000006.1"/>
</dbReference>
<comment type="caution">
    <text evidence="1">The sequence shown here is derived from an EMBL/GenBank/DDBJ whole genome shotgun (WGS) entry which is preliminary data.</text>
</comment>
<sequence>MQLAIILCAILVVQYALSLIQIRSYKKNIDKIVRDYKGEDGYFMFSGMQRGKFRPGAIAVLIVDQDYIVHECHMLKGMSVFTKFKPIVSYNGQHVGEIVSDVSDSTVKNKKNKIPAFKKALLQAGENALLTISKSKISMES</sequence>
<dbReference type="InterPro" id="IPR009693">
    <property type="entry name" value="Glucitol_operon_activator"/>
</dbReference>
<reference evidence="1 2" key="1">
    <citation type="submission" date="2024-11" db="EMBL/GenBank/DDBJ databases">
        <authorList>
            <person name="Lucas J.A."/>
        </authorList>
    </citation>
    <scope>NUCLEOTIDE SEQUENCE [LARGE SCALE GENOMIC DNA]</scope>
    <source>
        <strain evidence="1 2">Z 5.4</strain>
    </source>
</reference>
<name>A0ABW8RHW2_9BACI</name>
<evidence type="ECO:0000313" key="1">
    <source>
        <dbReference type="EMBL" id="MFK9091815.1"/>
    </source>
</evidence>
<keyword evidence="2" id="KW-1185">Reference proteome</keyword>
<dbReference type="Proteomes" id="UP001623041">
    <property type="component" value="Unassembled WGS sequence"/>
</dbReference>
<gene>
    <name evidence="1" type="ORF">ACJEBI_10005</name>
</gene>
<organism evidence="1 2">
    <name type="scientific">Bacillus salipaludis</name>
    <dbReference type="NCBI Taxonomy" id="2547811"/>
    <lineage>
        <taxon>Bacteria</taxon>
        <taxon>Bacillati</taxon>
        <taxon>Bacillota</taxon>
        <taxon>Bacilli</taxon>
        <taxon>Bacillales</taxon>
        <taxon>Bacillaceae</taxon>
        <taxon>Bacillus</taxon>
    </lineage>
</organism>
<accession>A0ABW8RHW2</accession>
<proteinExistence type="predicted"/>
<evidence type="ECO:0000313" key="2">
    <source>
        <dbReference type="Proteomes" id="UP001623041"/>
    </source>
</evidence>
<dbReference type="Pfam" id="PF06923">
    <property type="entry name" value="GutM"/>
    <property type="match status" value="1"/>
</dbReference>
<protein>
    <submittedName>
        <fullName evidence="1">Transcriptional regulator GutM</fullName>
    </submittedName>
</protein>
<dbReference type="EMBL" id="JBJHQH010000006">
    <property type="protein sequence ID" value="MFK9091815.1"/>
    <property type="molecule type" value="Genomic_DNA"/>
</dbReference>